<accession>A0A5B9PHC6</accession>
<keyword evidence="1" id="KW-0732">Signal</keyword>
<gene>
    <name evidence="2" type="ORF">MFFC18_39370</name>
</gene>
<feature type="chain" id="PRO_5022889556" evidence="1">
    <location>
        <begin position="21"/>
        <end position="205"/>
    </location>
</feature>
<dbReference type="InterPro" id="IPR013424">
    <property type="entry name" value="Ice-binding_C"/>
</dbReference>
<proteinExistence type="predicted"/>
<dbReference type="KEGG" id="mff:MFFC18_39370"/>
<feature type="signal peptide" evidence="1">
    <location>
        <begin position="1"/>
        <end position="20"/>
    </location>
</feature>
<keyword evidence="3" id="KW-1185">Reference proteome</keyword>
<dbReference type="RefSeq" id="WP_075082423.1">
    <property type="nucleotide sequence ID" value="NZ_CP042912.1"/>
</dbReference>
<evidence type="ECO:0000313" key="3">
    <source>
        <dbReference type="Proteomes" id="UP000322214"/>
    </source>
</evidence>
<reference evidence="2 3" key="1">
    <citation type="submission" date="2019-08" db="EMBL/GenBank/DDBJ databases">
        <title>Deep-cultivation of Planctomycetes and their phenomic and genomic characterization uncovers novel biology.</title>
        <authorList>
            <person name="Wiegand S."/>
            <person name="Jogler M."/>
            <person name="Boedeker C."/>
            <person name="Pinto D."/>
            <person name="Vollmers J."/>
            <person name="Rivas-Marin E."/>
            <person name="Kohn T."/>
            <person name="Peeters S.H."/>
            <person name="Heuer A."/>
            <person name="Rast P."/>
            <person name="Oberbeckmann S."/>
            <person name="Bunk B."/>
            <person name="Jeske O."/>
            <person name="Meyerdierks A."/>
            <person name="Storesund J.E."/>
            <person name="Kallscheuer N."/>
            <person name="Luecker S."/>
            <person name="Lage O.M."/>
            <person name="Pohl T."/>
            <person name="Merkel B.J."/>
            <person name="Hornburger P."/>
            <person name="Mueller R.-W."/>
            <person name="Bruemmer F."/>
            <person name="Labrenz M."/>
            <person name="Spormann A.M."/>
            <person name="Op den Camp H."/>
            <person name="Overmann J."/>
            <person name="Amann R."/>
            <person name="Jetten M.S.M."/>
            <person name="Mascher T."/>
            <person name="Medema M.H."/>
            <person name="Devos D.P."/>
            <person name="Kaster A.-K."/>
            <person name="Ovreas L."/>
            <person name="Rohde M."/>
            <person name="Galperin M.Y."/>
            <person name="Jogler C."/>
        </authorList>
    </citation>
    <scope>NUCLEOTIDE SEQUENCE [LARGE SCALE GENOMIC DNA]</scope>
    <source>
        <strain evidence="2 3">FC18</strain>
    </source>
</reference>
<organism evidence="2 3">
    <name type="scientific">Mariniblastus fucicola</name>
    <dbReference type="NCBI Taxonomy" id="980251"/>
    <lineage>
        <taxon>Bacteria</taxon>
        <taxon>Pseudomonadati</taxon>
        <taxon>Planctomycetota</taxon>
        <taxon>Planctomycetia</taxon>
        <taxon>Pirellulales</taxon>
        <taxon>Pirellulaceae</taxon>
        <taxon>Mariniblastus</taxon>
    </lineage>
</organism>
<sequence length="205" mass="21023" precursor="true">MKKLFLAFAILIFASSTSHADFFIGTDLADAQSGGELTLDLGSTSTLEIWTLGETGQNIRGVSFNLISNVMGIVNSSNLEIDALADRWPVNNLGDDFDDPTAGSDTGVLVNDAGLATLGSFLGTGITFEDAPIRLGTIDITADQVGAVSIDFSEGSNGVIDAAGPVTGFVTGSRSVSVVSAVPEPSSIAVLALVGGIAGLRRRRS</sequence>
<name>A0A5B9PHC6_9BACT</name>
<dbReference type="AlphaFoldDB" id="A0A5B9PHC6"/>
<evidence type="ECO:0000256" key="1">
    <source>
        <dbReference type="SAM" id="SignalP"/>
    </source>
</evidence>
<dbReference type="EMBL" id="CP042912">
    <property type="protein sequence ID" value="QEG24026.1"/>
    <property type="molecule type" value="Genomic_DNA"/>
</dbReference>
<evidence type="ECO:0000313" key="2">
    <source>
        <dbReference type="EMBL" id="QEG24026.1"/>
    </source>
</evidence>
<dbReference type="NCBIfam" id="TIGR02595">
    <property type="entry name" value="PEP_CTERM"/>
    <property type="match status" value="1"/>
</dbReference>
<protein>
    <submittedName>
        <fullName evidence="2">Uncharacterized protein</fullName>
    </submittedName>
</protein>
<dbReference type="STRING" id="980251.GCA_001642875_04163"/>
<dbReference type="Proteomes" id="UP000322214">
    <property type="component" value="Chromosome"/>
</dbReference>